<feature type="transmembrane region" description="Helical" evidence="1">
    <location>
        <begin position="39"/>
        <end position="57"/>
    </location>
</feature>
<reference evidence="2" key="1">
    <citation type="submission" date="2021-05" db="EMBL/GenBank/DDBJ databases">
        <authorList>
            <person name="Alioto T."/>
            <person name="Alioto T."/>
            <person name="Gomez Garrido J."/>
        </authorList>
    </citation>
    <scope>NUCLEOTIDE SEQUENCE</scope>
</reference>
<dbReference type="AlphaFoldDB" id="A0A8D8Y3E3"/>
<proteinExistence type="predicted"/>
<protein>
    <submittedName>
        <fullName evidence="2">Uncharacterized protein</fullName>
    </submittedName>
</protein>
<organism evidence="2">
    <name type="scientific">Cacopsylla melanoneura</name>
    <dbReference type="NCBI Taxonomy" id="428564"/>
    <lineage>
        <taxon>Eukaryota</taxon>
        <taxon>Metazoa</taxon>
        <taxon>Ecdysozoa</taxon>
        <taxon>Arthropoda</taxon>
        <taxon>Hexapoda</taxon>
        <taxon>Insecta</taxon>
        <taxon>Pterygota</taxon>
        <taxon>Neoptera</taxon>
        <taxon>Paraneoptera</taxon>
        <taxon>Hemiptera</taxon>
        <taxon>Sternorrhyncha</taxon>
        <taxon>Psylloidea</taxon>
        <taxon>Psyllidae</taxon>
        <taxon>Psyllinae</taxon>
        <taxon>Cacopsylla</taxon>
    </lineage>
</organism>
<keyword evidence="1" id="KW-1133">Transmembrane helix</keyword>
<evidence type="ECO:0000313" key="2">
    <source>
        <dbReference type="EMBL" id="CAG6717064.1"/>
    </source>
</evidence>
<dbReference type="EMBL" id="HBUF01355393">
    <property type="protein sequence ID" value="CAG6717064.1"/>
    <property type="molecule type" value="Transcribed_RNA"/>
</dbReference>
<accession>A0A8D8Y3E3</accession>
<feature type="transmembrane region" description="Helical" evidence="1">
    <location>
        <begin position="12"/>
        <end position="33"/>
    </location>
</feature>
<name>A0A8D8Y3E3_9HEMI</name>
<keyword evidence="1" id="KW-0812">Transmembrane</keyword>
<evidence type="ECO:0000256" key="1">
    <source>
        <dbReference type="SAM" id="Phobius"/>
    </source>
</evidence>
<keyword evidence="1" id="KW-0472">Membrane</keyword>
<sequence length="210" mass="22895">MLSNMCKGDKTPLGVVTAFFMLTVGVSTVLAVTLGQHAAYLWLSFVLIGILFLTTFTRSNTTPAVPFDSDVFNRRTSEHLRACGRTSEPGPAPPYYVRIDPPPSYNAVITISPDNCEPPPYINVVIQNPNPPPPPTPPINYETLPKPVPVARTSIPSYIPIILPPITDQLPILKPLVPHSTSSDTLPIILPPIIYGKIKIPFLGLPHFTL</sequence>